<name>A0A1M5B1I2_9BACT</name>
<organism evidence="1 2">
    <name type="scientific">Desulfacinum infernum DSM 9756</name>
    <dbReference type="NCBI Taxonomy" id="1121391"/>
    <lineage>
        <taxon>Bacteria</taxon>
        <taxon>Pseudomonadati</taxon>
        <taxon>Thermodesulfobacteriota</taxon>
        <taxon>Syntrophobacteria</taxon>
        <taxon>Syntrophobacterales</taxon>
        <taxon>Syntrophobacteraceae</taxon>
        <taxon>Desulfacinum</taxon>
    </lineage>
</organism>
<evidence type="ECO:0000313" key="1">
    <source>
        <dbReference type="EMBL" id="SHF36323.1"/>
    </source>
</evidence>
<evidence type="ECO:0000313" key="2">
    <source>
        <dbReference type="Proteomes" id="UP000184076"/>
    </source>
</evidence>
<dbReference type="Pfam" id="PF13450">
    <property type="entry name" value="NAD_binding_8"/>
    <property type="match status" value="1"/>
</dbReference>
<dbReference type="STRING" id="1121391.SAMN02745206_01817"/>
<accession>A0A1M5B1I2</accession>
<dbReference type="InterPro" id="IPR036188">
    <property type="entry name" value="FAD/NAD-bd_sf"/>
</dbReference>
<dbReference type="SUPFAM" id="SSF51905">
    <property type="entry name" value="FAD/NAD(P)-binding domain"/>
    <property type="match status" value="1"/>
</dbReference>
<proteinExistence type="predicted"/>
<dbReference type="Proteomes" id="UP000184076">
    <property type="component" value="Unassembled WGS sequence"/>
</dbReference>
<dbReference type="AlphaFoldDB" id="A0A1M5B1I2"/>
<sequence length="45" mass="4646">MGTSKKVVIIGGDAAGMSAASVAKRKDPNLQVIVFERGPHTSYSA</sequence>
<gene>
    <name evidence="1" type="ORF">SAMN02745206_01817</name>
</gene>
<keyword evidence="2" id="KW-1185">Reference proteome</keyword>
<dbReference type="Gene3D" id="3.50.50.60">
    <property type="entry name" value="FAD/NAD(P)-binding domain"/>
    <property type="match status" value="1"/>
</dbReference>
<protein>
    <submittedName>
        <fullName evidence="1">NAD(P)-binding Rossmann-like domain-containing protein</fullName>
    </submittedName>
</protein>
<reference evidence="2" key="1">
    <citation type="submission" date="2016-11" db="EMBL/GenBank/DDBJ databases">
        <authorList>
            <person name="Varghese N."/>
            <person name="Submissions S."/>
        </authorList>
    </citation>
    <scope>NUCLEOTIDE SEQUENCE [LARGE SCALE GENOMIC DNA]</scope>
    <source>
        <strain evidence="2">DSM 9756</strain>
    </source>
</reference>
<dbReference type="EMBL" id="FQVB01000016">
    <property type="protein sequence ID" value="SHF36323.1"/>
    <property type="molecule type" value="Genomic_DNA"/>
</dbReference>